<evidence type="ECO:0000313" key="2">
    <source>
        <dbReference type="Proteomes" id="UP000203846"/>
    </source>
</evidence>
<accession>C3TWU2</accession>
<dbReference type="EMBL" id="FJ227128">
    <property type="protein sequence ID" value="ACO53484.1"/>
    <property type="molecule type" value="Genomic_DNA"/>
</dbReference>
<dbReference type="RefSeq" id="YP_002854644.1">
    <property type="nucleotide sequence ID" value="NC_012639.1"/>
</dbReference>
<reference evidence="1 2" key="1">
    <citation type="journal article" date="2009" name="Virus Genes">
        <title>Morphology and genome of Euproctis pseudoconspersa nucleopolyhedrovirus.</title>
        <authorList>
            <person name="Tang X.D."/>
            <person name="Xiao Q."/>
            <person name="Ma X.C."/>
            <person name="Zhu Z.R."/>
            <person name="Zhang C.X."/>
        </authorList>
    </citation>
    <scope>NUCLEOTIDE SEQUENCE [LARGE SCALE GENOMIC DNA]</scope>
    <source>
        <strain evidence="1 2">Hangzhou</strain>
    </source>
</reference>
<keyword evidence="2" id="KW-1185">Reference proteome</keyword>
<evidence type="ECO:0000313" key="1">
    <source>
        <dbReference type="EMBL" id="ACO53484.1"/>
    </source>
</evidence>
<dbReference type="KEGG" id="vg:7804700"/>
<dbReference type="Proteomes" id="UP000203846">
    <property type="component" value="Segment"/>
</dbReference>
<sequence>MLQASIHRSCSTKLAEPTSSFICEMLAGSPVRSRKRSTFNLRLYISSFEMFEMFESNKIN</sequence>
<name>C3TWU2_9ABAC</name>
<dbReference type="GeneID" id="7804700"/>
<proteinExistence type="predicted"/>
<organism evidence="1 2">
    <name type="scientific">Euproctis pseudoconspersa nucleopolyhedrovirus</name>
    <dbReference type="NCBI Taxonomy" id="307467"/>
    <lineage>
        <taxon>Viruses</taxon>
        <taxon>Viruses incertae sedis</taxon>
        <taxon>Naldaviricetes</taxon>
        <taxon>Lefavirales</taxon>
        <taxon>Baculoviridae</taxon>
        <taxon>Alphabaculovirus</taxon>
        <taxon>Alphabaculovirus eupseudoconspersae</taxon>
    </lineage>
</organism>
<protein>
    <submittedName>
        <fullName evidence="1">Uncharacterized protein</fullName>
    </submittedName>
</protein>